<dbReference type="PANTHER" id="PTHR11390:SF21">
    <property type="entry name" value="DNA TOPOISOMERASE 3-ALPHA"/>
    <property type="match status" value="1"/>
</dbReference>
<dbReference type="Gene3D" id="3.40.50.140">
    <property type="match status" value="1"/>
</dbReference>
<dbReference type="RefSeq" id="WP_148354939.1">
    <property type="nucleotide sequence ID" value="NZ_JBHSBF010000002.1"/>
</dbReference>
<dbReference type="Gene3D" id="1.10.460.10">
    <property type="entry name" value="Topoisomerase I, domain 2"/>
    <property type="match status" value="1"/>
</dbReference>
<dbReference type="Gene3D" id="1.10.290.10">
    <property type="entry name" value="Topoisomerase I, domain 4"/>
    <property type="match status" value="1"/>
</dbReference>
<dbReference type="InterPro" id="IPR013824">
    <property type="entry name" value="Topo_IA_cen_sub1"/>
</dbReference>
<evidence type="ECO:0000259" key="4">
    <source>
        <dbReference type="PROSITE" id="PS52039"/>
    </source>
</evidence>
<dbReference type="AlphaFoldDB" id="A0A5D0TUU1"/>
<keyword evidence="3" id="KW-0413">Isomerase</keyword>
<evidence type="ECO:0000313" key="5">
    <source>
        <dbReference type="EMBL" id="TYC08619.1"/>
    </source>
</evidence>
<dbReference type="GO" id="GO:0006265">
    <property type="term" value="P:DNA topological change"/>
    <property type="evidence" value="ECO:0007669"/>
    <property type="project" value="InterPro"/>
</dbReference>
<reference evidence="5 6" key="1">
    <citation type="submission" date="2019-08" db="EMBL/GenBank/DDBJ databases">
        <title>Actinomadura sp. nov. CYP1-5 isolated from mountain soil.</title>
        <authorList>
            <person name="Songsumanus A."/>
            <person name="Kuncharoen N."/>
            <person name="Kudo T."/>
            <person name="Yuki M."/>
            <person name="Igarashi Y."/>
            <person name="Tanasupawat S."/>
        </authorList>
    </citation>
    <scope>NUCLEOTIDE SEQUENCE [LARGE SCALE GENOMIC DNA]</scope>
    <source>
        <strain evidence="5 6">GKU157</strain>
    </source>
</reference>
<dbReference type="EMBL" id="VSFF01000016">
    <property type="protein sequence ID" value="TYC08619.1"/>
    <property type="molecule type" value="Genomic_DNA"/>
</dbReference>
<dbReference type="InterPro" id="IPR000380">
    <property type="entry name" value="Topo_IA"/>
</dbReference>
<dbReference type="PANTHER" id="PTHR11390">
    <property type="entry name" value="PROKARYOTIC DNA TOPOISOMERASE"/>
    <property type="match status" value="1"/>
</dbReference>
<dbReference type="OrthoDB" id="9803554at2"/>
<evidence type="ECO:0000256" key="1">
    <source>
        <dbReference type="ARBA" id="ARBA00023029"/>
    </source>
</evidence>
<dbReference type="Proteomes" id="UP000322634">
    <property type="component" value="Unassembled WGS sequence"/>
</dbReference>
<dbReference type="GO" id="GO:0003917">
    <property type="term" value="F:DNA topoisomerase type I (single strand cut, ATP-independent) activity"/>
    <property type="evidence" value="ECO:0007669"/>
    <property type="project" value="InterPro"/>
</dbReference>
<dbReference type="CDD" id="cd00188">
    <property type="entry name" value="TOPRIM"/>
    <property type="match status" value="1"/>
</dbReference>
<dbReference type="GO" id="GO:0003677">
    <property type="term" value="F:DNA binding"/>
    <property type="evidence" value="ECO:0007669"/>
    <property type="project" value="UniProtKB-KW"/>
</dbReference>
<evidence type="ECO:0000256" key="3">
    <source>
        <dbReference type="ARBA" id="ARBA00023235"/>
    </source>
</evidence>
<gene>
    <name evidence="5" type="ORF">FXF65_37640</name>
</gene>
<dbReference type="GO" id="GO:0006281">
    <property type="term" value="P:DNA repair"/>
    <property type="evidence" value="ECO:0007669"/>
    <property type="project" value="TreeGrafter"/>
</dbReference>
<accession>A0A5D0TUU1</accession>
<dbReference type="InterPro" id="IPR013825">
    <property type="entry name" value="Topo_IA_cen_sub2"/>
</dbReference>
<dbReference type="SUPFAM" id="SSF56712">
    <property type="entry name" value="Prokaryotic type I DNA topoisomerase"/>
    <property type="match status" value="1"/>
</dbReference>
<dbReference type="GO" id="GO:0006310">
    <property type="term" value="P:DNA recombination"/>
    <property type="evidence" value="ECO:0007669"/>
    <property type="project" value="TreeGrafter"/>
</dbReference>
<dbReference type="Pfam" id="PF01131">
    <property type="entry name" value="Topoisom_bac"/>
    <property type="match status" value="1"/>
</dbReference>
<protein>
    <submittedName>
        <fullName evidence="5">DUF3945 domain-containing protein</fullName>
    </submittedName>
</protein>
<dbReference type="SMART" id="SM00437">
    <property type="entry name" value="TOP1Ac"/>
    <property type="match status" value="1"/>
</dbReference>
<keyword evidence="2" id="KW-0238">DNA-binding</keyword>
<feature type="domain" description="Topo IA-type catalytic" evidence="4">
    <location>
        <begin position="158"/>
        <end position="575"/>
    </location>
</feature>
<name>A0A5D0TUU1_9ACTN</name>
<comment type="caution">
    <text evidence="5">The sequence shown here is derived from an EMBL/GenBank/DDBJ whole genome shotgun (WGS) entry which is preliminary data.</text>
</comment>
<keyword evidence="1" id="KW-0799">Topoisomerase</keyword>
<evidence type="ECO:0000313" key="6">
    <source>
        <dbReference type="Proteomes" id="UP000322634"/>
    </source>
</evidence>
<dbReference type="InterPro" id="IPR013826">
    <property type="entry name" value="Topo_IA_cen_sub3"/>
</dbReference>
<dbReference type="GO" id="GO:0043597">
    <property type="term" value="C:cytoplasmic replication fork"/>
    <property type="evidence" value="ECO:0007669"/>
    <property type="project" value="TreeGrafter"/>
</dbReference>
<sequence length="790" mass="86860">MTVGILMEKPSAARNGQAAWGGASGTFNGEQYVIANARGHLYEFVAPHMMVDPSLAEKYQKWGLVNLPWNPDEMTWRLEPIKGTTQVRNDLKSKLASCDEIAIATDDDPTGEGDAIAIRAIIELGLTGKKFSRLYFADESPPSLQRAFKDRKRIPSLADHPAFKKAAFRSSWDLLSMQWTRAATNMARALGHDTVLRQGRLKSAMVKLVGDQLKAHSDYVRRPFFQNRFRDENGVMYTSPDEPRFDHRDEVPRQYAASPVVCDSVQTKLTVPPKLLDLAALSSLLVGRGVKAGPVLKTYQAMYEAQVVSYPRTEDKTITPEQFDELAPLVDRIAGAVGVDPALLTHREPRRTHVKAQGAHGANRPGPKVPVSLEEVERRFGRTGRLIYATLARNYLSILAEDHVYEQHKGHVAAYPGFTGVANVPKRPGWKAVFDPDAGDVAASDGGEHENAQGLGTRAEPLVFEGANKRPEHPSMKWLMQQLEKRDVGTGATRTSTYCEVTNAKAKHPLLVEEGRKVTLAEAGEMSWRLLPGTHIGDLALTEKVYADMTRIAAGTATAQECLTVVAGWVVEDIATMRKNAAAMRNRRGPGRVAVQRCEGVWLAAPGGPKKVAFNKAWAGHEFTDAECDKLLAGEQITFQATSRAGNRFTATGALEVAEHGGTKFVGFHLHAPGEPTTWCQHPFTRSEVDRLLAGERLEIDDFVGRTGRIFSCVVSWDASAKKLVPDFGSDDQPPRSWCQRTFTDDERRRLAAGESLTLDGFVSKKGSAFTATVSFKQAKGRKRIVPSFG</sequence>
<proteinExistence type="predicted"/>
<dbReference type="InterPro" id="IPR013497">
    <property type="entry name" value="Topo_IA_cen"/>
</dbReference>
<organism evidence="5 6">
    <name type="scientific">Actinomadura syzygii</name>
    <dbReference type="NCBI Taxonomy" id="1427538"/>
    <lineage>
        <taxon>Bacteria</taxon>
        <taxon>Bacillati</taxon>
        <taxon>Actinomycetota</taxon>
        <taxon>Actinomycetes</taxon>
        <taxon>Streptosporangiales</taxon>
        <taxon>Thermomonosporaceae</taxon>
        <taxon>Actinomadura</taxon>
    </lineage>
</organism>
<dbReference type="InterPro" id="IPR003602">
    <property type="entry name" value="Topo_IA_DNA-bd_dom"/>
</dbReference>
<dbReference type="InterPro" id="IPR023405">
    <property type="entry name" value="Topo_IA_core_domain"/>
</dbReference>
<dbReference type="PROSITE" id="PS52039">
    <property type="entry name" value="TOPO_IA_2"/>
    <property type="match status" value="1"/>
</dbReference>
<dbReference type="Gene3D" id="2.70.20.10">
    <property type="entry name" value="Topoisomerase I, domain 3"/>
    <property type="match status" value="1"/>
</dbReference>
<keyword evidence="6" id="KW-1185">Reference proteome</keyword>
<evidence type="ECO:0000256" key="2">
    <source>
        <dbReference type="ARBA" id="ARBA00023125"/>
    </source>
</evidence>